<gene>
    <name evidence="3" type="primary">cutC</name>
    <name evidence="4" type="ORF">BN52_05565</name>
    <name evidence="5" type="ORF">FC38_GL001256</name>
</gene>
<evidence type="ECO:0000256" key="2">
    <source>
        <dbReference type="ARBA" id="ARBA00022490"/>
    </source>
</evidence>
<dbReference type="PANTHER" id="PTHR12598:SF0">
    <property type="entry name" value="COPPER HOMEOSTASIS PROTEIN CUTC HOMOLOG"/>
    <property type="match status" value="1"/>
</dbReference>
<sequence length="214" mass="23514">MLREICVENFTDIPRMIEAGANRIELNNDLGAGGTTPSFGVIKQSIKYAHQHQIPVVVMIRPRGGNFVYNDDEFTIMKQDLQVAAILGADGVALGCLTADKQLDKVKMTELCAMARLLKLDLVLHMAFDELSEDQQLELIPWLVEHDVTRILTHGGPLGTDILDNSVRLKKLISATDGKIEILPGGGITVENYERIALELGVTQVHGTKIVSMN</sequence>
<dbReference type="SUPFAM" id="SSF110395">
    <property type="entry name" value="CutC-like"/>
    <property type="match status" value="1"/>
</dbReference>
<dbReference type="PATRIC" id="fig|1423751.3.peg.1298"/>
<keyword evidence="7" id="KW-1185">Reference proteome</keyword>
<evidence type="ECO:0000313" key="6">
    <source>
        <dbReference type="Proteomes" id="UP000009326"/>
    </source>
</evidence>
<dbReference type="Proteomes" id="UP000009326">
    <property type="component" value="Unassembled WGS sequence"/>
</dbReference>
<evidence type="ECO:0000313" key="7">
    <source>
        <dbReference type="Proteomes" id="UP000051521"/>
    </source>
</evidence>
<dbReference type="HAMAP" id="MF_00795">
    <property type="entry name" value="CutC"/>
    <property type="match status" value="1"/>
</dbReference>
<dbReference type="PANTHER" id="PTHR12598">
    <property type="entry name" value="COPPER HOMEOSTASIS PROTEIN CUTC"/>
    <property type="match status" value="1"/>
</dbReference>
<dbReference type="InterPro" id="IPR036822">
    <property type="entry name" value="CutC-like_dom_sf"/>
</dbReference>
<evidence type="ECO:0000313" key="5">
    <source>
        <dbReference type="EMBL" id="KRN09857.1"/>
    </source>
</evidence>
<dbReference type="RefSeq" id="WP_008473844.1">
    <property type="nucleotide sequence ID" value="NZ_AYZO01000038.1"/>
</dbReference>
<proteinExistence type="inferred from homology"/>
<comment type="caution">
    <text evidence="4">The sequence shown here is derived from an EMBL/GenBank/DDBJ whole genome shotgun (WGS) entry which is preliminary data.</text>
</comment>
<accession>I7LDS8</accession>
<comment type="subcellular location">
    <subcellularLocation>
        <location evidence="3">Cytoplasm</location>
    </subcellularLocation>
</comment>
<evidence type="ECO:0000256" key="1">
    <source>
        <dbReference type="ARBA" id="ARBA00007768"/>
    </source>
</evidence>
<evidence type="ECO:0000256" key="3">
    <source>
        <dbReference type="HAMAP-Rule" id="MF_00795"/>
    </source>
</evidence>
<keyword evidence="2 3" id="KW-0963">Cytoplasm</keyword>
<dbReference type="EMBL" id="CAKC01000077">
    <property type="protein sequence ID" value="CCI87581.1"/>
    <property type="molecule type" value="Genomic_DNA"/>
</dbReference>
<dbReference type="Proteomes" id="UP000051521">
    <property type="component" value="Unassembled WGS sequence"/>
</dbReference>
<dbReference type="STRING" id="1423751.FC38_GL001256"/>
<dbReference type="GO" id="GO:0005507">
    <property type="term" value="F:copper ion binding"/>
    <property type="evidence" value="ECO:0007669"/>
    <property type="project" value="TreeGrafter"/>
</dbReference>
<dbReference type="AlphaFoldDB" id="I7LDS8"/>
<dbReference type="GO" id="GO:0005737">
    <property type="term" value="C:cytoplasm"/>
    <property type="evidence" value="ECO:0007669"/>
    <property type="project" value="UniProtKB-SubCell"/>
</dbReference>
<name>I7LDS8_9LACO</name>
<evidence type="ECO:0000313" key="4">
    <source>
        <dbReference type="EMBL" id="CCI87581.1"/>
    </source>
</evidence>
<dbReference type="Gene3D" id="3.20.20.380">
    <property type="entry name" value="Copper homeostasis (CutC) domain"/>
    <property type="match status" value="1"/>
</dbReference>
<dbReference type="Pfam" id="PF03932">
    <property type="entry name" value="CutC"/>
    <property type="match status" value="1"/>
</dbReference>
<comment type="similarity">
    <text evidence="1 3">Belongs to the CutC family.</text>
</comment>
<dbReference type="InterPro" id="IPR005627">
    <property type="entry name" value="CutC-like"/>
</dbReference>
<dbReference type="OrthoDB" id="9815677at2"/>
<reference evidence="5 7" key="2">
    <citation type="journal article" date="2015" name="Genome Announc.">
        <title>Expanding the biotechnology potential of lactobacilli through comparative genomics of 213 strains and associated genera.</title>
        <authorList>
            <person name="Sun Z."/>
            <person name="Harris H.M."/>
            <person name="McCann A."/>
            <person name="Guo C."/>
            <person name="Argimon S."/>
            <person name="Zhang W."/>
            <person name="Yang X."/>
            <person name="Jeffery I.B."/>
            <person name="Cooney J.C."/>
            <person name="Kagawa T.F."/>
            <person name="Liu W."/>
            <person name="Song Y."/>
            <person name="Salvetti E."/>
            <person name="Wrobel A."/>
            <person name="Rasinkangas P."/>
            <person name="Parkhill J."/>
            <person name="Rea M.C."/>
            <person name="O'Sullivan O."/>
            <person name="Ritari J."/>
            <person name="Douillard F.P."/>
            <person name="Paul Ross R."/>
            <person name="Yang R."/>
            <person name="Briner A.E."/>
            <person name="Felis G.E."/>
            <person name="de Vos W.M."/>
            <person name="Barrangou R."/>
            <person name="Klaenhammer T.R."/>
            <person name="Caufield P.W."/>
            <person name="Cui Y."/>
            <person name="Zhang H."/>
            <person name="O'Toole P.W."/>
        </authorList>
    </citation>
    <scope>NUCLEOTIDE SEQUENCE [LARGE SCALE GENOMIC DNA]</scope>
    <source>
        <strain evidence="5 7">DSM 23908</strain>
    </source>
</reference>
<dbReference type="FunFam" id="3.20.20.380:FF:000003">
    <property type="entry name" value="Copper homeostasis protein CutC"/>
    <property type="match status" value="1"/>
</dbReference>
<reference evidence="4 6" key="1">
    <citation type="submission" date="2012-06" db="EMBL/GenBank/DDBJ databases">
        <title>Draft genome sequence of Lactobacillus gigeriorum CRBIP 24.85T, isolated from chicken crop.</title>
        <authorList>
            <person name="Cousin S."/>
            <person name="Ma L."/>
            <person name="Creno S."/>
            <person name="Clermont D."/>
            <person name="Loux V."/>
            <person name="Bizet C."/>
            <person name="Bouchier C."/>
        </authorList>
    </citation>
    <scope>NUCLEOTIDE SEQUENCE [LARGE SCALE GENOMIC DNA]</scope>
    <source>
        <strain evidence="6">CRBIP 24.85T</strain>
        <strain evidence="4">Type strain: CRBIP 24.85</strain>
    </source>
</reference>
<dbReference type="EMBL" id="AYZO01000038">
    <property type="protein sequence ID" value="KRN09857.1"/>
    <property type="molecule type" value="Genomic_DNA"/>
</dbReference>
<protein>
    <recommendedName>
        <fullName evidence="3">PF03932 family protein CutC</fullName>
    </recommendedName>
</protein>
<comment type="caution">
    <text evidence="3">Once thought to be involved in copper homeostasis, experiments in E.coli have shown this is not the case.</text>
</comment>
<organism evidence="4 6">
    <name type="scientific">Lactobacillus gigeriorum DSM 23908 = CRBIP 24.85</name>
    <dbReference type="NCBI Taxonomy" id="1423751"/>
    <lineage>
        <taxon>Bacteria</taxon>
        <taxon>Bacillati</taxon>
        <taxon>Bacillota</taxon>
        <taxon>Bacilli</taxon>
        <taxon>Lactobacillales</taxon>
        <taxon>Lactobacillaceae</taxon>
        <taxon>Lactobacillus</taxon>
    </lineage>
</organism>